<gene>
    <name evidence="1" type="ORF">FEV09_10760</name>
</gene>
<dbReference type="Pfam" id="PF07313">
    <property type="entry name" value="AmiA-like"/>
    <property type="match status" value="1"/>
</dbReference>
<dbReference type="RefSeq" id="WP_009627145.1">
    <property type="nucleotide sequence ID" value="NZ_VBTY01000078.1"/>
</dbReference>
<dbReference type="Gene3D" id="2.30.260.10">
    <property type="entry name" value="putative xylanase like domain"/>
    <property type="match status" value="1"/>
</dbReference>
<keyword evidence="2" id="KW-1185">Reference proteome</keyword>
<dbReference type="InterPro" id="IPR038765">
    <property type="entry name" value="Papain-like_cys_pep_sf"/>
</dbReference>
<dbReference type="Gene3D" id="1.10.3670.10">
    <property type="entry name" value="Putative xylanase like domain"/>
    <property type="match status" value="1"/>
</dbReference>
<protein>
    <submittedName>
        <fullName evidence="1">DUF1460 domain-containing protein</fullName>
    </submittedName>
</protein>
<dbReference type="Proteomes" id="UP001152872">
    <property type="component" value="Unassembled WGS sequence"/>
</dbReference>
<sequence>MSKVIKPFLLCTLLGISFSDYFIPEFKNFDQNDRVIVTAKSNPSTLQNPASSVSASLDVLDDPTTKTEYQRLMQSIGDRVSQLPMDEVLQTVSSQFLGKPYREGLLDRGEIEKLSVSLTEFDCVLFVETVLAFTRNLLATKPTYANFIDQVQTVRYTNGNLDGYCSRLHYFSAWIRDNQKRNIVRDLTAELGGIRLEKRLNFMSSNWQKYPRLKHSESNYQCILAMEEKLELETKSAPLRYIPSPNIHAIYSSLKAGDIIAVVTDIKGLDTTHTGFVYPTAKGFGFIHASLSGKVKVSPDLQRYVERVDHAIGIMVARPQP</sequence>
<proteinExistence type="predicted"/>
<dbReference type="InterPro" id="IPR010846">
    <property type="entry name" value="AmiA-like"/>
</dbReference>
<evidence type="ECO:0000313" key="2">
    <source>
        <dbReference type="Proteomes" id="UP001152872"/>
    </source>
</evidence>
<name>A0A9X4M7A9_9CYAN</name>
<dbReference type="SUPFAM" id="SSF54001">
    <property type="entry name" value="Cysteine proteinases"/>
    <property type="match status" value="1"/>
</dbReference>
<comment type="caution">
    <text evidence="1">The sequence shown here is derived from an EMBL/GenBank/DDBJ whole genome shotgun (WGS) entry which is preliminary data.</text>
</comment>
<accession>A0A9X4M7A9</accession>
<dbReference type="AlphaFoldDB" id="A0A9X4M7A9"/>
<evidence type="ECO:0000313" key="1">
    <source>
        <dbReference type="EMBL" id="MDG3495038.1"/>
    </source>
</evidence>
<dbReference type="EMBL" id="VBTY01000078">
    <property type="protein sequence ID" value="MDG3495038.1"/>
    <property type="molecule type" value="Genomic_DNA"/>
</dbReference>
<reference evidence="1" key="1">
    <citation type="submission" date="2019-05" db="EMBL/GenBank/DDBJ databases">
        <title>Whole genome sequencing of Pseudanabaena catenata USMAC16.</title>
        <authorList>
            <person name="Khan Z."/>
            <person name="Omar W.M."/>
            <person name="Convey P."/>
            <person name="Merican F."/>
            <person name="Najimudin N."/>
        </authorList>
    </citation>
    <scope>NUCLEOTIDE SEQUENCE</scope>
    <source>
        <strain evidence="1">USMAC16</strain>
    </source>
</reference>
<organism evidence="1 2">
    <name type="scientific">Pseudanabaena catenata USMAC16</name>
    <dbReference type="NCBI Taxonomy" id="1855837"/>
    <lineage>
        <taxon>Bacteria</taxon>
        <taxon>Bacillati</taxon>
        <taxon>Cyanobacteriota</taxon>
        <taxon>Cyanophyceae</taxon>
        <taxon>Pseudanabaenales</taxon>
        <taxon>Pseudanabaenaceae</taxon>
        <taxon>Pseudanabaena</taxon>
    </lineage>
</organism>